<accession>A0A645A5G9</accession>
<name>A0A645A5G9_9ZZZZ</name>
<organism evidence="1">
    <name type="scientific">bioreactor metagenome</name>
    <dbReference type="NCBI Taxonomy" id="1076179"/>
    <lineage>
        <taxon>unclassified sequences</taxon>
        <taxon>metagenomes</taxon>
        <taxon>ecological metagenomes</taxon>
    </lineage>
</organism>
<sequence length="224" mass="25068">MFYEPKTLIIVYKDEMLANQMKKLIETKDGSEGSVTGTTDNNINVVAWTEKVWLGNKKAGNINSKVLFLGDIKGVDKLIPVIDVKFYKHGIRYGWAGNQAVIYVTPNEIKSIESYCEFHKELEALPAPKAVKDAIKPKIAPMKESVSEEEVQPEVQEKTGFFAKGKSVVKKVGNTIGDAFAEVSAKALVFSEENFKNKKAMERQMLFFGVISLYNDGLKKFMNS</sequence>
<reference evidence="1" key="1">
    <citation type="submission" date="2019-08" db="EMBL/GenBank/DDBJ databases">
        <authorList>
            <person name="Kucharzyk K."/>
            <person name="Murdoch R.W."/>
            <person name="Higgins S."/>
            <person name="Loffler F."/>
        </authorList>
    </citation>
    <scope>NUCLEOTIDE SEQUENCE</scope>
</reference>
<dbReference type="AlphaFoldDB" id="A0A645A5G9"/>
<evidence type="ECO:0000313" key="1">
    <source>
        <dbReference type="EMBL" id="MPM48439.1"/>
    </source>
</evidence>
<dbReference type="EMBL" id="VSSQ01012097">
    <property type="protein sequence ID" value="MPM48439.1"/>
    <property type="molecule type" value="Genomic_DNA"/>
</dbReference>
<comment type="caution">
    <text evidence="1">The sequence shown here is derived from an EMBL/GenBank/DDBJ whole genome shotgun (WGS) entry which is preliminary data.</text>
</comment>
<protein>
    <submittedName>
        <fullName evidence="1">Uncharacterized protein</fullName>
    </submittedName>
</protein>
<gene>
    <name evidence="1" type="ORF">SDC9_95164</name>
</gene>
<proteinExistence type="predicted"/>